<keyword evidence="1" id="KW-0472">Membrane</keyword>
<keyword evidence="1" id="KW-0812">Transmembrane</keyword>
<accession>A0A1G8H9D5</accession>
<evidence type="ECO:0000313" key="3">
    <source>
        <dbReference type="Proteomes" id="UP000199636"/>
    </source>
</evidence>
<organism evidence="2 3">
    <name type="scientific">Pseudomonas panipatensis</name>
    <dbReference type="NCBI Taxonomy" id="428992"/>
    <lineage>
        <taxon>Bacteria</taxon>
        <taxon>Pseudomonadati</taxon>
        <taxon>Pseudomonadota</taxon>
        <taxon>Gammaproteobacteria</taxon>
        <taxon>Pseudomonadales</taxon>
        <taxon>Pseudomonadaceae</taxon>
        <taxon>Pseudomonas</taxon>
    </lineage>
</organism>
<dbReference type="InterPro" id="IPR013362">
    <property type="entry name" value="Pilus_4_PilV"/>
</dbReference>
<dbReference type="STRING" id="428992.SAMN05216272_10591"/>
<dbReference type="EMBL" id="FNDS01000005">
    <property type="protein sequence ID" value="SDI03199.1"/>
    <property type="molecule type" value="Genomic_DNA"/>
</dbReference>
<evidence type="ECO:0000256" key="1">
    <source>
        <dbReference type="SAM" id="Phobius"/>
    </source>
</evidence>
<reference evidence="3" key="1">
    <citation type="submission" date="2016-10" db="EMBL/GenBank/DDBJ databases">
        <authorList>
            <person name="Varghese N."/>
            <person name="Submissions S."/>
        </authorList>
    </citation>
    <scope>NUCLEOTIDE SEQUENCE [LARGE SCALE GENOMIC DNA]</scope>
    <source>
        <strain evidence="3">CCM 7469</strain>
    </source>
</reference>
<dbReference type="InterPro" id="IPR012902">
    <property type="entry name" value="N_methyl_site"/>
</dbReference>
<sequence>MQRANPFGFTLIEVLVSLLVISIGALGMLTLQGQALRYTREASLRGSAVMLADDLLEMMRSNREALLDASASSDLAGYVKAAGGVFPEVGGVSCARRDRSGGGPAVAAADLYCWRQKVSRLLPVTPAILTEAFEVCRSRVADRCASDNSGAAVMIRLAWADSPGGLCADGICRYALRAEL</sequence>
<dbReference type="NCBIfam" id="TIGR02523">
    <property type="entry name" value="type_IV_pilV"/>
    <property type="match status" value="1"/>
</dbReference>
<dbReference type="NCBIfam" id="TIGR02532">
    <property type="entry name" value="IV_pilin_GFxxxE"/>
    <property type="match status" value="1"/>
</dbReference>
<proteinExistence type="predicted"/>
<dbReference type="Pfam" id="PF07963">
    <property type="entry name" value="N_methyl"/>
    <property type="match status" value="1"/>
</dbReference>
<dbReference type="AlphaFoldDB" id="A0A1G8H9D5"/>
<protein>
    <submittedName>
        <fullName evidence="2">Type IV pilus assembly protein PilV</fullName>
    </submittedName>
</protein>
<name>A0A1G8H9D5_9PSED</name>
<dbReference type="Proteomes" id="UP000199636">
    <property type="component" value="Unassembled WGS sequence"/>
</dbReference>
<gene>
    <name evidence="2" type="ORF">SAMN05216272_10591</name>
</gene>
<feature type="transmembrane region" description="Helical" evidence="1">
    <location>
        <begin position="6"/>
        <end position="31"/>
    </location>
</feature>
<keyword evidence="3" id="KW-1185">Reference proteome</keyword>
<evidence type="ECO:0000313" key="2">
    <source>
        <dbReference type="EMBL" id="SDI03199.1"/>
    </source>
</evidence>
<dbReference type="RefSeq" id="WP_170842800.1">
    <property type="nucleotide sequence ID" value="NZ_FNDS01000005.1"/>
</dbReference>
<keyword evidence="1" id="KW-1133">Transmembrane helix</keyword>